<dbReference type="KEGG" id="knv:Pan216_45160"/>
<dbReference type="GO" id="GO:0034755">
    <property type="term" value="P:iron ion transmembrane transport"/>
    <property type="evidence" value="ECO:0007669"/>
    <property type="project" value="TreeGrafter"/>
</dbReference>
<keyword evidence="5 7" id="KW-1133">Transmembrane helix</keyword>
<organism evidence="8 9">
    <name type="scientific">Kolteria novifilia</name>
    <dbReference type="NCBI Taxonomy" id="2527975"/>
    <lineage>
        <taxon>Bacteria</taxon>
        <taxon>Pseudomonadati</taxon>
        <taxon>Planctomycetota</taxon>
        <taxon>Planctomycetia</taxon>
        <taxon>Kolteriales</taxon>
        <taxon>Kolteriaceae</taxon>
        <taxon>Kolteria</taxon>
    </lineage>
</organism>
<feature type="transmembrane region" description="Helical" evidence="7">
    <location>
        <begin position="341"/>
        <end position="363"/>
    </location>
</feature>
<dbReference type="InterPro" id="IPR001046">
    <property type="entry name" value="NRAMP_fam"/>
</dbReference>
<gene>
    <name evidence="8" type="primary">mntH_2</name>
    <name evidence="8" type="ORF">Pan216_45160</name>
</gene>
<feature type="transmembrane region" description="Helical" evidence="7">
    <location>
        <begin position="369"/>
        <end position="392"/>
    </location>
</feature>
<dbReference type="GO" id="GO:0005384">
    <property type="term" value="F:manganese ion transmembrane transporter activity"/>
    <property type="evidence" value="ECO:0007669"/>
    <property type="project" value="TreeGrafter"/>
</dbReference>
<keyword evidence="6 7" id="KW-0472">Membrane</keyword>
<feature type="transmembrane region" description="Helical" evidence="7">
    <location>
        <begin position="298"/>
        <end position="329"/>
    </location>
</feature>
<dbReference type="GO" id="GO:0015086">
    <property type="term" value="F:cadmium ion transmembrane transporter activity"/>
    <property type="evidence" value="ECO:0007669"/>
    <property type="project" value="TreeGrafter"/>
</dbReference>
<feature type="transmembrane region" description="Helical" evidence="7">
    <location>
        <begin position="252"/>
        <end position="278"/>
    </location>
</feature>
<evidence type="ECO:0000256" key="3">
    <source>
        <dbReference type="ARBA" id="ARBA00022692"/>
    </source>
</evidence>
<dbReference type="RefSeq" id="WP_145261252.1">
    <property type="nucleotide sequence ID" value="NZ_CP036279.1"/>
</dbReference>
<feature type="transmembrane region" description="Helical" evidence="7">
    <location>
        <begin position="404"/>
        <end position="426"/>
    </location>
</feature>
<evidence type="ECO:0000256" key="5">
    <source>
        <dbReference type="ARBA" id="ARBA00022989"/>
    </source>
</evidence>
<dbReference type="NCBIfam" id="NF001923">
    <property type="entry name" value="PRK00701.1"/>
    <property type="match status" value="1"/>
</dbReference>
<keyword evidence="4" id="KW-0769">Symport</keyword>
<dbReference type="PRINTS" id="PR00447">
    <property type="entry name" value="NATRESASSCMP"/>
</dbReference>
<feature type="transmembrane region" description="Helical" evidence="7">
    <location>
        <begin position="128"/>
        <end position="151"/>
    </location>
</feature>
<dbReference type="AlphaFoldDB" id="A0A518B9H6"/>
<keyword evidence="2" id="KW-0813">Transport</keyword>
<evidence type="ECO:0000256" key="2">
    <source>
        <dbReference type="ARBA" id="ARBA00022448"/>
    </source>
</evidence>
<comment type="subcellular location">
    <subcellularLocation>
        <location evidence="1">Membrane</location>
        <topology evidence="1">Multi-pass membrane protein</topology>
    </subcellularLocation>
</comment>
<dbReference type="Pfam" id="PF01566">
    <property type="entry name" value="Nramp"/>
    <property type="match status" value="1"/>
</dbReference>
<evidence type="ECO:0000256" key="7">
    <source>
        <dbReference type="SAM" id="Phobius"/>
    </source>
</evidence>
<accession>A0A518B9H6</accession>
<dbReference type="GO" id="GO:0005886">
    <property type="term" value="C:plasma membrane"/>
    <property type="evidence" value="ECO:0007669"/>
    <property type="project" value="TreeGrafter"/>
</dbReference>
<dbReference type="OrthoDB" id="9787548at2"/>
<reference evidence="8 9" key="1">
    <citation type="submission" date="2019-02" db="EMBL/GenBank/DDBJ databases">
        <title>Deep-cultivation of Planctomycetes and their phenomic and genomic characterization uncovers novel biology.</title>
        <authorList>
            <person name="Wiegand S."/>
            <person name="Jogler M."/>
            <person name="Boedeker C."/>
            <person name="Pinto D."/>
            <person name="Vollmers J."/>
            <person name="Rivas-Marin E."/>
            <person name="Kohn T."/>
            <person name="Peeters S.H."/>
            <person name="Heuer A."/>
            <person name="Rast P."/>
            <person name="Oberbeckmann S."/>
            <person name="Bunk B."/>
            <person name="Jeske O."/>
            <person name="Meyerdierks A."/>
            <person name="Storesund J.E."/>
            <person name="Kallscheuer N."/>
            <person name="Luecker S."/>
            <person name="Lage O.M."/>
            <person name="Pohl T."/>
            <person name="Merkel B.J."/>
            <person name="Hornburger P."/>
            <person name="Mueller R.-W."/>
            <person name="Bruemmer F."/>
            <person name="Labrenz M."/>
            <person name="Spormann A.M."/>
            <person name="Op den Camp H."/>
            <person name="Overmann J."/>
            <person name="Amann R."/>
            <person name="Jetten M.S.M."/>
            <person name="Mascher T."/>
            <person name="Medema M.H."/>
            <person name="Devos D.P."/>
            <person name="Kaster A.-K."/>
            <person name="Ovreas L."/>
            <person name="Rohde M."/>
            <person name="Galperin M.Y."/>
            <person name="Jogler C."/>
        </authorList>
    </citation>
    <scope>NUCLEOTIDE SEQUENCE [LARGE SCALE GENOMIC DNA]</scope>
    <source>
        <strain evidence="8 9">Pan216</strain>
    </source>
</reference>
<dbReference type="Proteomes" id="UP000317093">
    <property type="component" value="Chromosome"/>
</dbReference>
<dbReference type="EMBL" id="CP036279">
    <property type="protein sequence ID" value="QDU63635.1"/>
    <property type="molecule type" value="Genomic_DNA"/>
</dbReference>
<dbReference type="GO" id="GO:0015293">
    <property type="term" value="F:symporter activity"/>
    <property type="evidence" value="ECO:0007669"/>
    <property type="project" value="UniProtKB-KW"/>
</dbReference>
<proteinExistence type="predicted"/>
<keyword evidence="3 7" id="KW-0812">Transmembrane</keyword>
<feature type="transmembrane region" description="Helical" evidence="7">
    <location>
        <begin position="57"/>
        <end position="77"/>
    </location>
</feature>
<dbReference type="PANTHER" id="PTHR11706">
    <property type="entry name" value="SOLUTE CARRIER PROTEIN FAMILY 11 MEMBER"/>
    <property type="match status" value="1"/>
</dbReference>
<dbReference type="NCBIfam" id="TIGR01197">
    <property type="entry name" value="nramp"/>
    <property type="match status" value="1"/>
</dbReference>
<dbReference type="PANTHER" id="PTHR11706:SF33">
    <property type="entry name" value="NATURAL RESISTANCE-ASSOCIATED MACROPHAGE PROTEIN 2"/>
    <property type="match status" value="1"/>
</dbReference>
<feature type="transmembrane region" description="Helical" evidence="7">
    <location>
        <begin position="163"/>
        <end position="181"/>
    </location>
</feature>
<sequence>MSDDSTPDGPQADCATLPVRHVSWWRFVGPAFIVSIGYFDPGNWATDLQAGSEFNYALLWVISASCIIGMFYQVLAAKLGIATAKDLARHCRDDYPAWLHWPLFLAAVVSMMATDLAEIIGVAVALKLLFGISLLSGAVITFIDVLLILLLNRWGYRIVESTFFVFLTTVAGIYIAEVFFAEPDFGLILFHSFVPDGTAWSKPSAIVITVGVIGATIMPHNLYLHSGLVISRVAKEKLPTKTFLEYTRWDTIINLTAAWFINAAILIVAAAVFHPIFLESGKVIASFEDAYETLAPALGSWASITFAVALLISGVASSTAATLAGQYVFEGFLKIENINLFYLRLGTRIVTMAPAILCIVLGMEPIDVLVWSQVILSLQLPFALFPLLHFTAKREYMGKFTNGIFVSVLGWVLGMILLVLNVVMLWQQATGYGS</sequence>
<evidence type="ECO:0000256" key="1">
    <source>
        <dbReference type="ARBA" id="ARBA00004141"/>
    </source>
</evidence>
<keyword evidence="9" id="KW-1185">Reference proteome</keyword>
<name>A0A518B9H6_9BACT</name>
<evidence type="ECO:0000313" key="9">
    <source>
        <dbReference type="Proteomes" id="UP000317093"/>
    </source>
</evidence>
<evidence type="ECO:0000313" key="8">
    <source>
        <dbReference type="EMBL" id="QDU63635.1"/>
    </source>
</evidence>
<protein>
    <submittedName>
        <fullName evidence="8">Divalent metal cation transporter MntH</fullName>
    </submittedName>
</protein>
<feature type="transmembrane region" description="Helical" evidence="7">
    <location>
        <begin position="98"/>
        <end position="122"/>
    </location>
</feature>
<feature type="transmembrane region" description="Helical" evidence="7">
    <location>
        <begin position="205"/>
        <end position="231"/>
    </location>
</feature>
<evidence type="ECO:0000256" key="6">
    <source>
        <dbReference type="ARBA" id="ARBA00023136"/>
    </source>
</evidence>
<evidence type="ECO:0000256" key="4">
    <source>
        <dbReference type="ARBA" id="ARBA00022847"/>
    </source>
</evidence>
<dbReference type="NCBIfam" id="NF037982">
    <property type="entry name" value="Nramp_1"/>
    <property type="match status" value="1"/>
</dbReference>